<protein>
    <submittedName>
        <fullName evidence="2">DUF2807 domain-containing protein</fullName>
    </submittedName>
</protein>
<evidence type="ECO:0000259" key="1">
    <source>
        <dbReference type="Pfam" id="PF10988"/>
    </source>
</evidence>
<dbReference type="OrthoDB" id="1466971at2"/>
<dbReference type="KEGG" id="aue:C5O00_08370"/>
<feature type="domain" description="Putative auto-transporter adhesin head GIN" evidence="1">
    <location>
        <begin position="39"/>
        <end position="232"/>
    </location>
</feature>
<reference evidence="2 3" key="1">
    <citation type="submission" date="2018-02" db="EMBL/GenBank/DDBJ databases">
        <title>Genomic analysis of the strain RR4-38 isolated from a seawater recirculating aquaculture system.</title>
        <authorList>
            <person name="Kim Y.-S."/>
            <person name="Jang Y.H."/>
            <person name="Kim K.-H."/>
        </authorList>
    </citation>
    <scope>NUCLEOTIDE SEQUENCE [LARGE SCALE GENOMIC DNA]</scope>
    <source>
        <strain evidence="2 3">RR4-38</strain>
    </source>
</reference>
<organism evidence="2 3">
    <name type="scientific">Pukyongia salina</name>
    <dbReference type="NCBI Taxonomy" id="2094025"/>
    <lineage>
        <taxon>Bacteria</taxon>
        <taxon>Pseudomonadati</taxon>
        <taxon>Bacteroidota</taxon>
        <taxon>Flavobacteriia</taxon>
        <taxon>Flavobacteriales</taxon>
        <taxon>Flavobacteriaceae</taxon>
        <taxon>Pukyongia</taxon>
    </lineage>
</organism>
<accession>A0A2S0HX07</accession>
<evidence type="ECO:0000313" key="3">
    <source>
        <dbReference type="Proteomes" id="UP000238442"/>
    </source>
</evidence>
<keyword evidence="3" id="KW-1185">Reference proteome</keyword>
<dbReference type="Gene3D" id="2.160.20.120">
    <property type="match status" value="1"/>
</dbReference>
<evidence type="ECO:0000313" key="2">
    <source>
        <dbReference type="EMBL" id="AVI51189.1"/>
    </source>
</evidence>
<dbReference type="Proteomes" id="UP000238442">
    <property type="component" value="Chromosome"/>
</dbReference>
<dbReference type="RefSeq" id="WP_105216430.1">
    <property type="nucleotide sequence ID" value="NZ_CP027062.1"/>
</dbReference>
<gene>
    <name evidence="2" type="ORF">C5O00_08370</name>
</gene>
<name>A0A2S0HX07_9FLAO</name>
<dbReference type="InterPro" id="IPR021255">
    <property type="entry name" value="DUF2807"/>
</dbReference>
<proteinExistence type="predicted"/>
<sequence length="249" mass="27688">MKKYLIILFVILAACDSSDAPDCLRVAGNREVRFFSVSEFNSIRIEDNINLVIRQGDEIKVSVEAGKNLFEEIKVVVEGNTLVITNDSRCELFRNYEDVTALVSAPNISEIRNASIGNVYSEGILNYPVLSLGSNTNGGIDNVKKSGDFIVELNCDLLIAEANGFSRYFVSGIAREARIVFTDELPLFEGANFFVDDLVVFQRSANIMRVNPLNSIRGEIRGTGDIIAVNRPEIVEVDEFFTGRLIFED</sequence>
<dbReference type="PROSITE" id="PS51257">
    <property type="entry name" value="PROKAR_LIPOPROTEIN"/>
    <property type="match status" value="1"/>
</dbReference>
<dbReference type="Pfam" id="PF10988">
    <property type="entry name" value="DUF2807"/>
    <property type="match status" value="1"/>
</dbReference>
<dbReference type="EMBL" id="CP027062">
    <property type="protein sequence ID" value="AVI51189.1"/>
    <property type="molecule type" value="Genomic_DNA"/>
</dbReference>
<dbReference type="AlphaFoldDB" id="A0A2S0HX07"/>